<protein>
    <submittedName>
        <fullName evidence="1">Uncharacterized protein</fullName>
    </submittedName>
</protein>
<evidence type="ECO:0000313" key="1">
    <source>
        <dbReference type="EMBL" id="PYI33803.1"/>
    </source>
</evidence>
<accession>A0A2V5IIA2</accession>
<gene>
    <name evidence="1" type="ORF">BP00DRAFT_423654</name>
</gene>
<name>A0A2V5IIA2_9EURO</name>
<organism evidence="1 2">
    <name type="scientific">Aspergillus indologenus CBS 114.80</name>
    <dbReference type="NCBI Taxonomy" id="1450541"/>
    <lineage>
        <taxon>Eukaryota</taxon>
        <taxon>Fungi</taxon>
        <taxon>Dikarya</taxon>
        <taxon>Ascomycota</taxon>
        <taxon>Pezizomycotina</taxon>
        <taxon>Eurotiomycetes</taxon>
        <taxon>Eurotiomycetidae</taxon>
        <taxon>Eurotiales</taxon>
        <taxon>Aspergillaceae</taxon>
        <taxon>Aspergillus</taxon>
        <taxon>Aspergillus subgen. Circumdati</taxon>
    </lineage>
</organism>
<dbReference type="EMBL" id="KZ825480">
    <property type="protein sequence ID" value="PYI33803.1"/>
    <property type="molecule type" value="Genomic_DNA"/>
</dbReference>
<sequence>MASQTPYFFFAPTWDYPPPPAGPIQLGNVLTSLQKPDQPLFTASPPAASEVFASDKTAVTFSRERLRAGKFGVLTQFLSLLGFGVDVGGAWERSAEETFRFETITTTQFVPRPGYVQEKCIDASPVVQRWLERSRYRKPLYLIVGLKVVHGAKAGRSRTGRETSGNLAATVDGTVWSGGVVPVAGGPEFEVTQSKRVGMDWENGGDFVLAFRVKRIKVARKTNEVREVEDYSKGAMLGNEPVVLGESQGVLVLEEDDLDVGGDEKEWTGMQMTEGDELITVGVPRSDGAASLQ</sequence>
<evidence type="ECO:0000313" key="2">
    <source>
        <dbReference type="Proteomes" id="UP000248817"/>
    </source>
</evidence>
<dbReference type="Proteomes" id="UP000248817">
    <property type="component" value="Unassembled WGS sequence"/>
</dbReference>
<proteinExistence type="predicted"/>
<keyword evidence="2" id="KW-1185">Reference proteome</keyword>
<reference evidence="1 2" key="1">
    <citation type="submission" date="2018-02" db="EMBL/GenBank/DDBJ databases">
        <title>The genomes of Aspergillus section Nigri reveals drivers in fungal speciation.</title>
        <authorList>
            <consortium name="DOE Joint Genome Institute"/>
            <person name="Vesth T.C."/>
            <person name="Nybo J."/>
            <person name="Theobald S."/>
            <person name="Brandl J."/>
            <person name="Frisvad J.C."/>
            <person name="Nielsen K.F."/>
            <person name="Lyhne E.K."/>
            <person name="Kogle M.E."/>
            <person name="Kuo A."/>
            <person name="Riley R."/>
            <person name="Clum A."/>
            <person name="Nolan M."/>
            <person name="Lipzen A."/>
            <person name="Salamov A."/>
            <person name="Henrissat B."/>
            <person name="Wiebenga A."/>
            <person name="De vries R.P."/>
            <person name="Grigoriev I.V."/>
            <person name="Mortensen U.H."/>
            <person name="Andersen M.R."/>
            <person name="Baker S.E."/>
        </authorList>
    </citation>
    <scope>NUCLEOTIDE SEQUENCE [LARGE SCALE GENOMIC DNA]</scope>
    <source>
        <strain evidence="1 2">CBS 114.80</strain>
    </source>
</reference>
<dbReference type="AlphaFoldDB" id="A0A2V5IIA2"/>